<dbReference type="InterPro" id="IPR050121">
    <property type="entry name" value="Cytochrome_P450_monoxygenase"/>
</dbReference>
<dbReference type="AlphaFoldDB" id="A0A9N9UVZ9"/>
<dbReference type="Gene3D" id="1.10.630.10">
    <property type="entry name" value="Cytochrome P450"/>
    <property type="match status" value="1"/>
</dbReference>
<keyword evidence="8" id="KW-0472">Membrane</keyword>
<dbReference type="PANTHER" id="PTHR24305:SF232">
    <property type="entry name" value="P450, PUTATIVE (EUROFUNG)-RELATED"/>
    <property type="match status" value="1"/>
</dbReference>
<gene>
    <name evidence="9" type="ORF">CBYS24578_00015192</name>
</gene>
<sequence length="512" mass="57667">MADSGVLRTPSVLTTGKLQRDIPVLPMFVVFCVLLTCHFIVNRYHKGLHKVPGPFLNSISTAPRIWSVYRSRSHVDDMKLHRKYGKIVRLAPRTISVSSTATVEHLYGISTKFVKSEFFKLGAFTDEKGEYIPDPFSTQDRHVHSRLKRGAANAYSLTSLVKMEPLVSPVTERLLRILDRHAEAGTVCDFGDVLKNYVMDAIFAISFGQDMNYLEKGDHLRLYRVLDIFTSYMAIFGQIPWCHKFLLKNPRFAEWVAGNNTSQLQMMDLAIQETEASFSKPPSEGPENFVQLLVNNRRKSPATISIDEIHGNALGNISAGSDTTATALRAAIYLLLKNPTAYQTLCKEVRDNLQLPVSFKEASKLPYLTACIKEALRMHPPVGMLLGRQPPKGGEVVAGFHIPEGIEIGINPMILHYDAEVFPGPYTYNPARWLKTESNQEQLKQMNRCLIAFGHGRHICSGQHISTVEMTNLIATLLIRYDLKLANGGRNYTFKNLWFMTQSGLEVIFCMR</sequence>
<dbReference type="GO" id="GO:0016705">
    <property type="term" value="F:oxidoreductase activity, acting on paired donors, with incorporation or reduction of molecular oxygen"/>
    <property type="evidence" value="ECO:0007669"/>
    <property type="project" value="InterPro"/>
</dbReference>
<evidence type="ECO:0000256" key="7">
    <source>
        <dbReference type="PIRSR" id="PIRSR602403-1"/>
    </source>
</evidence>
<dbReference type="Proteomes" id="UP000754883">
    <property type="component" value="Unassembled WGS sequence"/>
</dbReference>
<feature type="transmembrane region" description="Helical" evidence="8">
    <location>
        <begin position="222"/>
        <end position="241"/>
    </location>
</feature>
<dbReference type="CDD" id="cd11060">
    <property type="entry name" value="CYP57A1-like"/>
    <property type="match status" value="1"/>
</dbReference>
<comment type="similarity">
    <text evidence="2">Belongs to the cytochrome P450 family.</text>
</comment>
<dbReference type="Pfam" id="PF00067">
    <property type="entry name" value="p450"/>
    <property type="match status" value="1"/>
</dbReference>
<dbReference type="GO" id="GO:0005506">
    <property type="term" value="F:iron ion binding"/>
    <property type="evidence" value="ECO:0007669"/>
    <property type="project" value="InterPro"/>
</dbReference>
<proteinExistence type="inferred from homology"/>
<keyword evidence="10" id="KW-1185">Reference proteome</keyword>
<dbReference type="PRINTS" id="PR00465">
    <property type="entry name" value="EP450IV"/>
</dbReference>
<evidence type="ECO:0000256" key="5">
    <source>
        <dbReference type="ARBA" id="ARBA00023004"/>
    </source>
</evidence>
<dbReference type="PANTHER" id="PTHR24305">
    <property type="entry name" value="CYTOCHROME P450"/>
    <property type="match status" value="1"/>
</dbReference>
<keyword evidence="8" id="KW-0812">Transmembrane</keyword>
<comment type="caution">
    <text evidence="9">The sequence shown here is derived from an EMBL/GenBank/DDBJ whole genome shotgun (WGS) entry which is preliminary data.</text>
</comment>
<dbReference type="GO" id="GO:0020037">
    <property type="term" value="F:heme binding"/>
    <property type="evidence" value="ECO:0007669"/>
    <property type="project" value="InterPro"/>
</dbReference>
<keyword evidence="3 7" id="KW-0349">Heme</keyword>
<protein>
    <recommendedName>
        <fullName evidence="11">Cytochrome P450</fullName>
    </recommendedName>
</protein>
<keyword evidence="6" id="KW-0560">Oxidoreductase</keyword>
<evidence type="ECO:0000256" key="3">
    <source>
        <dbReference type="ARBA" id="ARBA00022617"/>
    </source>
</evidence>
<keyword evidence="6" id="KW-0503">Monooxygenase</keyword>
<accession>A0A9N9UVZ9</accession>
<keyword evidence="4 7" id="KW-0479">Metal-binding</keyword>
<reference evidence="10" key="1">
    <citation type="submission" date="2019-06" db="EMBL/GenBank/DDBJ databases">
        <authorList>
            <person name="Broberg M."/>
        </authorList>
    </citation>
    <scope>NUCLEOTIDE SEQUENCE [LARGE SCALE GENOMIC DNA]</scope>
</reference>
<feature type="transmembrane region" description="Helical" evidence="8">
    <location>
        <begin position="22"/>
        <end position="41"/>
    </location>
</feature>
<dbReference type="OrthoDB" id="1470350at2759"/>
<feature type="binding site" description="axial binding residue" evidence="7">
    <location>
        <position position="460"/>
    </location>
    <ligand>
        <name>heme</name>
        <dbReference type="ChEBI" id="CHEBI:30413"/>
    </ligand>
    <ligandPart>
        <name>Fe</name>
        <dbReference type="ChEBI" id="CHEBI:18248"/>
    </ligandPart>
</feature>
<evidence type="ECO:0000256" key="4">
    <source>
        <dbReference type="ARBA" id="ARBA00022723"/>
    </source>
</evidence>
<dbReference type="InterPro" id="IPR001128">
    <property type="entry name" value="Cyt_P450"/>
</dbReference>
<dbReference type="PRINTS" id="PR00385">
    <property type="entry name" value="P450"/>
</dbReference>
<dbReference type="GO" id="GO:0004497">
    <property type="term" value="F:monooxygenase activity"/>
    <property type="evidence" value="ECO:0007669"/>
    <property type="project" value="UniProtKB-KW"/>
</dbReference>
<keyword evidence="8" id="KW-1133">Transmembrane helix</keyword>
<evidence type="ECO:0000256" key="8">
    <source>
        <dbReference type="SAM" id="Phobius"/>
    </source>
</evidence>
<comment type="cofactor">
    <cofactor evidence="1 7">
        <name>heme</name>
        <dbReference type="ChEBI" id="CHEBI:30413"/>
    </cofactor>
</comment>
<dbReference type="SUPFAM" id="SSF48264">
    <property type="entry name" value="Cytochrome P450"/>
    <property type="match status" value="1"/>
</dbReference>
<dbReference type="InterPro" id="IPR036396">
    <property type="entry name" value="Cyt_P450_sf"/>
</dbReference>
<dbReference type="InterPro" id="IPR002403">
    <property type="entry name" value="Cyt_P450_E_grp-IV"/>
</dbReference>
<evidence type="ECO:0000256" key="2">
    <source>
        <dbReference type="ARBA" id="ARBA00010617"/>
    </source>
</evidence>
<evidence type="ECO:0000256" key="1">
    <source>
        <dbReference type="ARBA" id="ARBA00001971"/>
    </source>
</evidence>
<evidence type="ECO:0000256" key="6">
    <source>
        <dbReference type="ARBA" id="ARBA00023033"/>
    </source>
</evidence>
<evidence type="ECO:0000313" key="9">
    <source>
        <dbReference type="EMBL" id="CAG9998472.1"/>
    </source>
</evidence>
<dbReference type="EMBL" id="CABFNO020001547">
    <property type="protein sequence ID" value="CAG9998472.1"/>
    <property type="molecule type" value="Genomic_DNA"/>
</dbReference>
<name>A0A9N9UVZ9_9HYPO</name>
<evidence type="ECO:0008006" key="11">
    <source>
        <dbReference type="Google" id="ProtNLM"/>
    </source>
</evidence>
<keyword evidence="5 7" id="KW-0408">Iron</keyword>
<organism evidence="9 10">
    <name type="scientific">Clonostachys byssicola</name>
    <dbReference type="NCBI Taxonomy" id="160290"/>
    <lineage>
        <taxon>Eukaryota</taxon>
        <taxon>Fungi</taxon>
        <taxon>Dikarya</taxon>
        <taxon>Ascomycota</taxon>
        <taxon>Pezizomycotina</taxon>
        <taxon>Sordariomycetes</taxon>
        <taxon>Hypocreomycetidae</taxon>
        <taxon>Hypocreales</taxon>
        <taxon>Bionectriaceae</taxon>
        <taxon>Clonostachys</taxon>
    </lineage>
</organism>
<reference evidence="9 10" key="2">
    <citation type="submission" date="2021-10" db="EMBL/GenBank/DDBJ databases">
        <authorList>
            <person name="Piombo E."/>
        </authorList>
    </citation>
    <scope>NUCLEOTIDE SEQUENCE [LARGE SCALE GENOMIC DNA]</scope>
</reference>
<evidence type="ECO:0000313" key="10">
    <source>
        <dbReference type="Proteomes" id="UP000754883"/>
    </source>
</evidence>